<sequence>MAAAAAAIGPIGASYLAAYGPAQANNLAATLLVGDVHQAIGAATEAANASFAAADEL</sequence>
<dbReference type="EMBL" id="AP022573">
    <property type="protein sequence ID" value="BBX65619.1"/>
    <property type="molecule type" value="Genomic_DNA"/>
</dbReference>
<dbReference type="KEGG" id="msak:MSAS_47930"/>
<evidence type="ECO:0000313" key="1">
    <source>
        <dbReference type="EMBL" id="BBX65619.1"/>
    </source>
</evidence>
<reference evidence="1" key="2">
    <citation type="submission" date="2020-02" db="EMBL/GenBank/DDBJ databases">
        <authorList>
            <person name="Matsumoto Y."/>
            <person name="Motooka D."/>
            <person name="Nakamura S."/>
        </authorList>
    </citation>
    <scope>NUCLEOTIDE SEQUENCE</scope>
    <source>
        <strain evidence="1">JCM 13016</strain>
    </source>
</reference>
<organism evidence="1">
    <name type="scientific">Mycobacterium saskatchewanense</name>
    <dbReference type="NCBI Taxonomy" id="220927"/>
    <lineage>
        <taxon>Bacteria</taxon>
        <taxon>Bacillati</taxon>
        <taxon>Actinomycetota</taxon>
        <taxon>Actinomycetes</taxon>
        <taxon>Mycobacteriales</taxon>
        <taxon>Mycobacteriaceae</taxon>
        <taxon>Mycobacterium</taxon>
        <taxon>Mycobacterium simiae complex</taxon>
    </lineage>
</organism>
<name>A0A7I7M2E2_9MYCO</name>
<reference evidence="1" key="1">
    <citation type="journal article" date="2019" name="Emerg. Microbes Infect.">
        <title>Comprehensive subspecies identification of 175 nontuberculous mycobacteria species based on 7547 genomic profiles.</title>
        <authorList>
            <person name="Matsumoto Y."/>
            <person name="Kinjo T."/>
            <person name="Motooka D."/>
            <person name="Nabeya D."/>
            <person name="Jung N."/>
            <person name="Uechi K."/>
            <person name="Horii T."/>
            <person name="Iida T."/>
            <person name="Fujita J."/>
            <person name="Nakamura S."/>
        </authorList>
    </citation>
    <scope>NUCLEOTIDE SEQUENCE [LARGE SCALE GENOMIC DNA]</scope>
    <source>
        <strain evidence="1">JCM 13016</strain>
    </source>
</reference>
<dbReference type="AlphaFoldDB" id="A0A7I7M2E2"/>
<gene>
    <name evidence="1" type="ORF">MSAS_47930</name>
</gene>
<proteinExistence type="predicted"/>
<protein>
    <submittedName>
        <fullName evidence="1">Uncharacterized protein</fullName>
    </submittedName>
</protein>
<dbReference type="RefSeq" id="WP_233432027.1">
    <property type="nucleotide sequence ID" value="NZ_LQPR01000029.1"/>
</dbReference>
<accession>A0A7I7M2E2</accession>